<dbReference type="InterPro" id="IPR013563">
    <property type="entry name" value="Oligopep_ABC_C"/>
</dbReference>
<dbReference type="InterPro" id="IPR003593">
    <property type="entry name" value="AAA+_ATPase"/>
</dbReference>
<dbReference type="NCBIfam" id="TIGR01727">
    <property type="entry name" value="oligo_HPY"/>
    <property type="match status" value="1"/>
</dbReference>
<gene>
    <name evidence="6" type="ORF">ENV52_00315</name>
</gene>
<dbReference type="GO" id="GO:0015833">
    <property type="term" value="P:peptide transport"/>
    <property type="evidence" value="ECO:0007669"/>
    <property type="project" value="InterPro"/>
</dbReference>
<keyword evidence="4 6" id="KW-0067">ATP-binding</keyword>
<dbReference type="SUPFAM" id="SSF52540">
    <property type="entry name" value="P-loop containing nucleoside triphosphate hydrolases"/>
    <property type="match status" value="1"/>
</dbReference>
<evidence type="ECO:0000256" key="2">
    <source>
        <dbReference type="ARBA" id="ARBA00022448"/>
    </source>
</evidence>
<dbReference type="GO" id="GO:0055085">
    <property type="term" value="P:transmembrane transport"/>
    <property type="evidence" value="ECO:0007669"/>
    <property type="project" value="UniProtKB-ARBA"/>
</dbReference>
<feature type="domain" description="ABC transporter" evidence="5">
    <location>
        <begin position="14"/>
        <end position="262"/>
    </location>
</feature>
<dbReference type="PANTHER" id="PTHR43776">
    <property type="entry name" value="TRANSPORT ATP-BINDING PROTEIN"/>
    <property type="match status" value="1"/>
</dbReference>
<dbReference type="AlphaFoldDB" id="A0A7V6A0R4"/>
<proteinExistence type="inferred from homology"/>
<dbReference type="EMBL" id="DTGR01000008">
    <property type="protein sequence ID" value="HHS28132.1"/>
    <property type="molecule type" value="Genomic_DNA"/>
</dbReference>
<keyword evidence="2" id="KW-0813">Transport</keyword>
<organism evidence="6">
    <name type="scientific">Desulfobacca acetoxidans</name>
    <dbReference type="NCBI Taxonomy" id="60893"/>
    <lineage>
        <taxon>Bacteria</taxon>
        <taxon>Pseudomonadati</taxon>
        <taxon>Thermodesulfobacteriota</taxon>
        <taxon>Desulfobaccia</taxon>
        <taxon>Desulfobaccales</taxon>
        <taxon>Desulfobaccaceae</taxon>
        <taxon>Desulfobacca</taxon>
    </lineage>
</organism>
<accession>A0A7V6A0R4</accession>
<dbReference type="InterPro" id="IPR017871">
    <property type="entry name" value="ABC_transporter-like_CS"/>
</dbReference>
<dbReference type="InterPro" id="IPR027417">
    <property type="entry name" value="P-loop_NTPase"/>
</dbReference>
<dbReference type="FunFam" id="3.40.50.300:FF:000016">
    <property type="entry name" value="Oligopeptide ABC transporter ATP-binding component"/>
    <property type="match status" value="1"/>
</dbReference>
<dbReference type="PANTHER" id="PTHR43776:SF7">
    <property type="entry name" value="D,D-DIPEPTIDE TRANSPORT ATP-BINDING PROTEIN DDPF-RELATED"/>
    <property type="match status" value="1"/>
</dbReference>
<dbReference type="Gene3D" id="3.40.50.300">
    <property type="entry name" value="P-loop containing nucleotide triphosphate hydrolases"/>
    <property type="match status" value="1"/>
</dbReference>
<evidence type="ECO:0000256" key="4">
    <source>
        <dbReference type="ARBA" id="ARBA00022840"/>
    </source>
</evidence>
<dbReference type="Pfam" id="PF08352">
    <property type="entry name" value="oligo_HPY"/>
    <property type="match status" value="1"/>
</dbReference>
<dbReference type="InterPro" id="IPR050319">
    <property type="entry name" value="ABC_transp_ATP-bind"/>
</dbReference>
<evidence type="ECO:0000256" key="3">
    <source>
        <dbReference type="ARBA" id="ARBA00022741"/>
    </source>
</evidence>
<dbReference type="CDD" id="cd03257">
    <property type="entry name" value="ABC_NikE_OppD_transporters"/>
    <property type="match status" value="1"/>
</dbReference>
<evidence type="ECO:0000256" key="1">
    <source>
        <dbReference type="ARBA" id="ARBA00005417"/>
    </source>
</evidence>
<comment type="similarity">
    <text evidence="1">Belongs to the ABC transporter superfamily.</text>
</comment>
<evidence type="ECO:0000313" key="6">
    <source>
        <dbReference type="EMBL" id="HHS28132.1"/>
    </source>
</evidence>
<evidence type="ECO:0000259" key="5">
    <source>
        <dbReference type="PROSITE" id="PS50893"/>
    </source>
</evidence>
<dbReference type="SMART" id="SM00382">
    <property type="entry name" value="AAA"/>
    <property type="match status" value="1"/>
</dbReference>
<dbReference type="PROSITE" id="PS50893">
    <property type="entry name" value="ABC_TRANSPORTER_2"/>
    <property type="match status" value="1"/>
</dbReference>
<dbReference type="Pfam" id="PF00005">
    <property type="entry name" value="ABC_tran"/>
    <property type="match status" value="1"/>
</dbReference>
<dbReference type="PROSITE" id="PS00211">
    <property type="entry name" value="ABC_TRANSPORTER_1"/>
    <property type="match status" value="1"/>
</dbReference>
<reference evidence="6" key="1">
    <citation type="journal article" date="2020" name="mSystems">
        <title>Genome- and Community-Level Interaction Insights into Carbon Utilization and Element Cycling Functions of Hydrothermarchaeota in Hydrothermal Sediment.</title>
        <authorList>
            <person name="Zhou Z."/>
            <person name="Liu Y."/>
            <person name="Xu W."/>
            <person name="Pan J."/>
            <person name="Luo Z.H."/>
            <person name="Li M."/>
        </authorList>
    </citation>
    <scope>NUCLEOTIDE SEQUENCE [LARGE SCALE GENOMIC DNA]</scope>
    <source>
        <strain evidence="6">SpSt-767</strain>
    </source>
</reference>
<dbReference type="GO" id="GO:0005524">
    <property type="term" value="F:ATP binding"/>
    <property type="evidence" value="ECO:0007669"/>
    <property type="project" value="UniProtKB-KW"/>
</dbReference>
<dbReference type="InterPro" id="IPR003439">
    <property type="entry name" value="ABC_transporter-like_ATP-bd"/>
</dbReference>
<comment type="caution">
    <text evidence="6">The sequence shown here is derived from an EMBL/GenBank/DDBJ whole genome shotgun (WGS) entry which is preliminary data.</text>
</comment>
<dbReference type="GO" id="GO:0016887">
    <property type="term" value="F:ATP hydrolysis activity"/>
    <property type="evidence" value="ECO:0007669"/>
    <property type="project" value="InterPro"/>
</dbReference>
<sequence>MNLTQHPAANQPLVVTQDLCRYFQLSGVWGKGPVLKAVDGVSLTLEEGETLGLVGESGCGKSTLGRLILALVPPSRGQVRFEGEDLYNLPRQRLKDLRRQMQIIFQDPYSSLNPRMTVRQTLEEPYLIHRLGTKAQRRAWIVELIEEVGLKEEHLDRYPHEFSGGQRQRLGIARALALKPRLIVADEPVSALDVSIQAQILNLVSQLQERYGLTYLFISHDLSVISQISNRIAVMYLGRLVNLAPREVFDTARLHPYTEALLAAVPLPDPERPFSPPQLQGDPPSPLQIPSGCPFHPRCPEAELPLCSETVPEFRETAPGHWVSCHFR</sequence>
<protein>
    <submittedName>
        <fullName evidence="6">ATP-binding cassette domain-containing protein</fullName>
    </submittedName>
</protein>
<keyword evidence="3" id="KW-0547">Nucleotide-binding</keyword>
<name>A0A7V6A0R4_9BACT</name>